<dbReference type="Proteomes" id="UP000093501">
    <property type="component" value="Unassembled WGS sequence"/>
</dbReference>
<dbReference type="RefSeq" id="WP_068751172.1">
    <property type="nucleotide sequence ID" value="NZ_LR214441.1"/>
</dbReference>
<dbReference type="SUPFAM" id="SSF46689">
    <property type="entry name" value="Homeodomain-like"/>
    <property type="match status" value="1"/>
</dbReference>
<dbReference type="PRINTS" id="PR00032">
    <property type="entry name" value="HTHARAC"/>
</dbReference>
<dbReference type="GO" id="GO:0003700">
    <property type="term" value="F:DNA-binding transcription factor activity"/>
    <property type="evidence" value="ECO:0007669"/>
    <property type="project" value="InterPro"/>
</dbReference>
<keyword evidence="1" id="KW-0805">Transcription regulation</keyword>
<keyword evidence="3" id="KW-0804">Transcription</keyword>
<dbReference type="EMBL" id="MBQD01000020">
    <property type="protein sequence ID" value="OCL34489.1"/>
    <property type="molecule type" value="Genomic_DNA"/>
</dbReference>
<keyword evidence="5" id="KW-1185">Reference proteome</keyword>
<evidence type="ECO:0000256" key="1">
    <source>
        <dbReference type="ARBA" id="ARBA00023015"/>
    </source>
</evidence>
<organism evidence="4 5">
    <name type="scientific">Tessaracoccus lapidicaptus</name>
    <dbReference type="NCBI Taxonomy" id="1427523"/>
    <lineage>
        <taxon>Bacteria</taxon>
        <taxon>Bacillati</taxon>
        <taxon>Actinomycetota</taxon>
        <taxon>Actinomycetes</taxon>
        <taxon>Propionibacteriales</taxon>
        <taxon>Propionibacteriaceae</taxon>
        <taxon>Tessaracoccus</taxon>
    </lineage>
</organism>
<dbReference type="InterPro" id="IPR018060">
    <property type="entry name" value="HTH_AraC"/>
</dbReference>
<comment type="caution">
    <text evidence="4">The sequence shown here is derived from an EMBL/GenBank/DDBJ whole genome shotgun (WGS) entry which is preliminary data.</text>
</comment>
<dbReference type="SMART" id="SM00342">
    <property type="entry name" value="HTH_ARAC"/>
    <property type="match status" value="1"/>
</dbReference>
<dbReference type="GO" id="GO:0043565">
    <property type="term" value="F:sequence-specific DNA binding"/>
    <property type="evidence" value="ECO:0007669"/>
    <property type="project" value="InterPro"/>
</dbReference>
<name>A0A1C0AMM1_9ACTN</name>
<dbReference type="Pfam" id="PF12833">
    <property type="entry name" value="HTH_18"/>
    <property type="match status" value="1"/>
</dbReference>
<evidence type="ECO:0000313" key="5">
    <source>
        <dbReference type="Proteomes" id="UP000093501"/>
    </source>
</evidence>
<sequence length="92" mass="10236">MGDRLNYSPEELASIVNLSASHTASLFRSAVGTSITDYIKHQRCAKARELLMTTNYSVTQIGRLVGYSDPLYFSRQFTSVNGVSPRAFRASR</sequence>
<evidence type="ECO:0000256" key="2">
    <source>
        <dbReference type="ARBA" id="ARBA00023125"/>
    </source>
</evidence>
<evidence type="ECO:0000313" key="4">
    <source>
        <dbReference type="EMBL" id="OCL34489.1"/>
    </source>
</evidence>
<gene>
    <name evidence="4" type="ORF">BCR15_01930</name>
</gene>
<protein>
    <submittedName>
        <fullName evidence="4">Uncharacterized protein</fullName>
    </submittedName>
</protein>
<proteinExistence type="predicted"/>
<dbReference type="InterPro" id="IPR020449">
    <property type="entry name" value="Tscrpt_reg_AraC-type_HTH"/>
</dbReference>
<dbReference type="PANTHER" id="PTHR43280:SF2">
    <property type="entry name" value="HTH-TYPE TRANSCRIPTIONAL REGULATOR EXSA"/>
    <property type="match status" value="1"/>
</dbReference>
<dbReference type="Gene3D" id="1.10.10.60">
    <property type="entry name" value="Homeodomain-like"/>
    <property type="match status" value="2"/>
</dbReference>
<dbReference type="PANTHER" id="PTHR43280">
    <property type="entry name" value="ARAC-FAMILY TRANSCRIPTIONAL REGULATOR"/>
    <property type="match status" value="1"/>
</dbReference>
<keyword evidence="2" id="KW-0238">DNA-binding</keyword>
<reference evidence="5" key="1">
    <citation type="submission" date="2016-07" db="EMBL/GenBank/DDBJ databases">
        <authorList>
            <person name="Florea S."/>
            <person name="Webb J.S."/>
            <person name="Jaromczyk J."/>
            <person name="Schardl C.L."/>
        </authorList>
    </citation>
    <scope>NUCLEOTIDE SEQUENCE [LARGE SCALE GENOMIC DNA]</scope>
    <source>
        <strain evidence="5">IPBSL-7</strain>
    </source>
</reference>
<dbReference type="PROSITE" id="PS01124">
    <property type="entry name" value="HTH_ARAC_FAMILY_2"/>
    <property type="match status" value="1"/>
</dbReference>
<evidence type="ECO:0000256" key="3">
    <source>
        <dbReference type="ARBA" id="ARBA00023163"/>
    </source>
</evidence>
<accession>A0A1C0AMM1</accession>
<dbReference type="AlphaFoldDB" id="A0A1C0AMM1"/>
<dbReference type="InterPro" id="IPR009057">
    <property type="entry name" value="Homeodomain-like_sf"/>
</dbReference>